<keyword evidence="3" id="KW-0804">Transcription</keyword>
<feature type="domain" description="HTH arsR-type" evidence="5">
    <location>
        <begin position="304"/>
        <end position="396"/>
    </location>
</feature>
<dbReference type="eggNOG" id="COG0640">
    <property type="taxonomic scope" value="Bacteria"/>
</dbReference>
<gene>
    <name evidence="6" type="ordered locus">SVEN_3237</name>
</gene>
<dbReference type="SUPFAM" id="SSF46785">
    <property type="entry name" value="Winged helix' DNA-binding domain"/>
    <property type="match status" value="1"/>
</dbReference>
<feature type="region of interest" description="Disordered" evidence="4">
    <location>
        <begin position="1"/>
        <end position="31"/>
    </location>
</feature>
<dbReference type="Pfam" id="PF19361">
    <property type="entry name" value="DUF5937"/>
    <property type="match status" value="1"/>
</dbReference>
<dbReference type="PANTHER" id="PTHR33154">
    <property type="entry name" value="TRANSCRIPTIONAL REGULATOR, ARSR FAMILY"/>
    <property type="match status" value="1"/>
</dbReference>
<dbReference type="PANTHER" id="PTHR33154:SF33">
    <property type="entry name" value="TRANSCRIPTIONAL REPRESSOR SDPR"/>
    <property type="match status" value="1"/>
</dbReference>
<keyword evidence="2" id="KW-0238">DNA-binding</keyword>
<dbReference type="STRING" id="953739.SVEN_3237"/>
<keyword evidence="7" id="KW-1185">Reference proteome</keyword>
<dbReference type="PROSITE" id="PS50987">
    <property type="entry name" value="HTH_ARSR_2"/>
    <property type="match status" value="1"/>
</dbReference>
<dbReference type="CDD" id="cd00090">
    <property type="entry name" value="HTH_ARSR"/>
    <property type="match status" value="1"/>
</dbReference>
<proteinExistence type="predicted"/>
<reference evidence="6 7" key="1">
    <citation type="journal article" date="2011" name="BMC Genomics">
        <title>Genome-wide analysis of the role of GlnR in Streptomyces venezuelae provides new insights into global nitrogen regulation in actinomycetes.</title>
        <authorList>
            <person name="Pullan S.T."/>
            <person name="Bibb M.J."/>
            <person name="Merrick M."/>
        </authorList>
    </citation>
    <scope>NUCLEOTIDE SEQUENCE [LARGE SCALE GENOMIC DNA]</scope>
    <source>
        <strain evidence="7">ATCC 10712 / CBS 650.69 / DSM 40230 / JCM 4526 / NBRC 13096 / PD 04745</strain>
    </source>
</reference>
<dbReference type="InterPro" id="IPR012318">
    <property type="entry name" value="HTH_CRP"/>
</dbReference>
<protein>
    <submittedName>
        <fullName evidence="6">Transcriptional regulator, ArsR family</fullName>
    </submittedName>
</protein>
<dbReference type="InterPro" id="IPR001845">
    <property type="entry name" value="HTH_ArsR_DNA-bd_dom"/>
</dbReference>
<dbReference type="SMART" id="SM00418">
    <property type="entry name" value="HTH_ARSR"/>
    <property type="match status" value="1"/>
</dbReference>
<evidence type="ECO:0000313" key="6">
    <source>
        <dbReference type="EMBL" id="CCA56523.1"/>
    </source>
</evidence>
<dbReference type="SMART" id="SM00419">
    <property type="entry name" value="HTH_CRP"/>
    <property type="match status" value="1"/>
</dbReference>
<evidence type="ECO:0000256" key="3">
    <source>
        <dbReference type="ARBA" id="ARBA00023163"/>
    </source>
</evidence>
<dbReference type="InterPro" id="IPR011991">
    <property type="entry name" value="ArsR-like_HTH"/>
</dbReference>
<dbReference type="GO" id="GO:0003677">
    <property type="term" value="F:DNA binding"/>
    <property type="evidence" value="ECO:0007669"/>
    <property type="project" value="UniProtKB-KW"/>
</dbReference>
<evidence type="ECO:0000256" key="4">
    <source>
        <dbReference type="SAM" id="MobiDB-lite"/>
    </source>
</evidence>
<dbReference type="AlphaFoldDB" id="F2R963"/>
<dbReference type="PRINTS" id="PR00778">
    <property type="entry name" value="HTHARSR"/>
</dbReference>
<dbReference type="Gene3D" id="1.10.10.10">
    <property type="entry name" value="Winged helix-like DNA-binding domain superfamily/Winged helix DNA-binding domain"/>
    <property type="match status" value="1"/>
</dbReference>
<evidence type="ECO:0000259" key="5">
    <source>
        <dbReference type="PROSITE" id="PS50987"/>
    </source>
</evidence>
<dbReference type="KEGG" id="sve:SVEN_3237"/>
<organism evidence="6 7">
    <name type="scientific">Streptomyces venezuelae (strain ATCC 10712 / CBS 650.69 / DSM 40230 / JCM 4526 / NBRC 13096 / PD 04745)</name>
    <dbReference type="NCBI Taxonomy" id="953739"/>
    <lineage>
        <taxon>Bacteria</taxon>
        <taxon>Bacillati</taxon>
        <taxon>Actinomycetota</taxon>
        <taxon>Actinomycetes</taxon>
        <taxon>Kitasatosporales</taxon>
        <taxon>Streptomycetaceae</taxon>
        <taxon>Streptomyces</taxon>
    </lineage>
</organism>
<dbReference type="Pfam" id="PF12840">
    <property type="entry name" value="HTH_20"/>
    <property type="match status" value="1"/>
</dbReference>
<dbReference type="InterPro" id="IPR045981">
    <property type="entry name" value="DUF5937"/>
</dbReference>
<dbReference type="GO" id="GO:0003700">
    <property type="term" value="F:DNA-binding transcription factor activity"/>
    <property type="evidence" value="ECO:0007669"/>
    <property type="project" value="InterPro"/>
</dbReference>
<name>F2R963_STRVP</name>
<dbReference type="PATRIC" id="fig|953739.5.peg.5458"/>
<sequence>MPPPCAAPTAGGPTFDEGRQTAGQLPLPTPHHGEVSVTIDITGLPHERITFCPSPLAELGNALHALAEPAHHARLHAWTTATSAGMKPELADRLHEADFMWRSTRSDFLLPARPRETLAEELDDLDRLDDERFVGAALEISCSSRYAEGIPSPLVDEQSRRRALDLAAARGPRQAAFVERMLAEPAATRAWIRRLLEDCDEAFFADTWRRVRVQLAADARHKTELLRRKGLAEALTAASPALSFEDGPHGSRIVVDKLVHSRTEAQGSAVTLVPTAFGWPHLFATSAPGWQPVIQYPAATREVGGAEPVETVKLRLEAIAHPMRMRLCRNLARGPYSTSELADAYGITAPEVSRHLSVLKKAGLLTTQRRGRYVLHQLDFSVVARLGSDFLESVLR</sequence>
<dbReference type="NCBIfam" id="NF033788">
    <property type="entry name" value="HTH_metalloreg"/>
    <property type="match status" value="1"/>
</dbReference>
<dbReference type="HOGENOM" id="CLU_063235_2_0_11"/>
<keyword evidence="1" id="KW-0805">Transcription regulation</keyword>
<evidence type="ECO:0000256" key="1">
    <source>
        <dbReference type="ARBA" id="ARBA00023015"/>
    </source>
</evidence>
<dbReference type="InterPro" id="IPR051081">
    <property type="entry name" value="HTH_MetalResp_TranReg"/>
</dbReference>
<evidence type="ECO:0000313" key="7">
    <source>
        <dbReference type="Proteomes" id="UP000006854"/>
    </source>
</evidence>
<accession>F2R963</accession>
<dbReference type="Proteomes" id="UP000006854">
    <property type="component" value="Chromosome"/>
</dbReference>
<dbReference type="InterPro" id="IPR036388">
    <property type="entry name" value="WH-like_DNA-bd_sf"/>
</dbReference>
<evidence type="ECO:0000256" key="2">
    <source>
        <dbReference type="ARBA" id="ARBA00023125"/>
    </source>
</evidence>
<dbReference type="InterPro" id="IPR036390">
    <property type="entry name" value="WH_DNA-bd_sf"/>
</dbReference>
<dbReference type="EMBL" id="FR845719">
    <property type="protein sequence ID" value="CCA56523.1"/>
    <property type="molecule type" value="Genomic_DNA"/>
</dbReference>